<dbReference type="EMBL" id="RBII01000001">
    <property type="protein sequence ID" value="RKQ71406.1"/>
    <property type="molecule type" value="Genomic_DNA"/>
</dbReference>
<proteinExistence type="predicted"/>
<dbReference type="CDD" id="cd01448">
    <property type="entry name" value="TST_Repeat_1"/>
    <property type="match status" value="1"/>
</dbReference>
<reference evidence="4 5" key="1">
    <citation type="submission" date="2018-10" db="EMBL/GenBank/DDBJ databases">
        <title>Genomic Encyclopedia of Type Strains, Phase IV (KMG-IV): sequencing the most valuable type-strain genomes for metagenomic binning, comparative biology and taxonomic classification.</title>
        <authorList>
            <person name="Goeker M."/>
        </authorList>
    </citation>
    <scope>NUCLEOTIDE SEQUENCE [LARGE SCALE GENOMIC DNA]</scope>
    <source>
        <strain evidence="4 5">DSM 22008</strain>
    </source>
</reference>
<evidence type="ECO:0000256" key="2">
    <source>
        <dbReference type="ARBA" id="ARBA00022737"/>
    </source>
</evidence>
<evidence type="ECO:0000313" key="5">
    <source>
        <dbReference type="Proteomes" id="UP000282211"/>
    </source>
</evidence>
<dbReference type="Proteomes" id="UP000282211">
    <property type="component" value="Unassembled WGS sequence"/>
</dbReference>
<dbReference type="SUPFAM" id="SSF52821">
    <property type="entry name" value="Rhodanese/Cell cycle control phosphatase"/>
    <property type="match status" value="2"/>
</dbReference>
<comment type="caution">
    <text evidence="4">The sequence shown here is derived from an EMBL/GenBank/DDBJ whole genome shotgun (WGS) entry which is preliminary data.</text>
</comment>
<sequence length="281" mass="30126">MTENTQSVWTSGLVNVDWLSSELGNPELIILDGTWSVTQGDEGLPAGIIPTALKFDLCHLKAESPLGEAYPPSDILLTMIQSLGITESDSVVIYDRHGFFSAPRIWWVLKSLGHERVAVLQGGLPAWISAGHDTMKTHALPKPQSRYTASPSLVAGATLQSVLTAGEQNIQIVDARSADRFFGRVKEPRPNLKSGHIPNSISLPLKSLQDEFGDVLTGKQLVSVFISAGIDMSRPIITTCGSGVTAAALALLFHSVGKMDVAVYSGSWSEYGATDNPVETE</sequence>
<dbReference type="OrthoDB" id="9781034at2"/>
<dbReference type="Gene3D" id="3.40.250.10">
    <property type="entry name" value="Rhodanese-like domain"/>
    <property type="match status" value="2"/>
</dbReference>
<dbReference type="InterPro" id="IPR045078">
    <property type="entry name" value="TST/MPST-like"/>
</dbReference>
<organism evidence="4 5">
    <name type="scientific">Litorimonas taeanensis</name>
    <dbReference type="NCBI Taxonomy" id="568099"/>
    <lineage>
        <taxon>Bacteria</taxon>
        <taxon>Pseudomonadati</taxon>
        <taxon>Pseudomonadota</taxon>
        <taxon>Alphaproteobacteria</taxon>
        <taxon>Maricaulales</taxon>
        <taxon>Robiginitomaculaceae</taxon>
    </lineage>
</organism>
<dbReference type="GO" id="GO:0004792">
    <property type="term" value="F:thiosulfate-cyanide sulfurtransferase activity"/>
    <property type="evidence" value="ECO:0007669"/>
    <property type="project" value="TreeGrafter"/>
</dbReference>
<keyword evidence="5" id="KW-1185">Reference proteome</keyword>
<dbReference type="PANTHER" id="PTHR11364:SF27">
    <property type="entry name" value="SULFURTRANSFERASE"/>
    <property type="match status" value="1"/>
</dbReference>
<evidence type="ECO:0000259" key="3">
    <source>
        <dbReference type="PROSITE" id="PS50206"/>
    </source>
</evidence>
<feature type="domain" description="Rhodanese" evidence="3">
    <location>
        <begin position="24"/>
        <end position="136"/>
    </location>
</feature>
<dbReference type="InterPro" id="IPR001763">
    <property type="entry name" value="Rhodanese-like_dom"/>
</dbReference>
<evidence type="ECO:0000313" key="4">
    <source>
        <dbReference type="EMBL" id="RKQ71406.1"/>
    </source>
</evidence>
<dbReference type="AlphaFoldDB" id="A0A420WKE5"/>
<dbReference type="InterPro" id="IPR036873">
    <property type="entry name" value="Rhodanese-like_dom_sf"/>
</dbReference>
<evidence type="ECO:0000256" key="1">
    <source>
        <dbReference type="ARBA" id="ARBA00022679"/>
    </source>
</evidence>
<dbReference type="RefSeq" id="WP_121099182.1">
    <property type="nucleotide sequence ID" value="NZ_RBII01000001.1"/>
</dbReference>
<dbReference type="PANTHER" id="PTHR11364">
    <property type="entry name" value="THIOSULFATE SULFERTANSFERASE"/>
    <property type="match status" value="1"/>
</dbReference>
<feature type="domain" description="Rhodanese" evidence="3">
    <location>
        <begin position="166"/>
        <end position="280"/>
    </location>
</feature>
<accession>A0A420WKE5</accession>
<keyword evidence="2" id="KW-0677">Repeat</keyword>
<dbReference type="Pfam" id="PF00581">
    <property type="entry name" value="Rhodanese"/>
    <property type="match status" value="2"/>
</dbReference>
<dbReference type="SMART" id="SM00450">
    <property type="entry name" value="RHOD"/>
    <property type="match status" value="2"/>
</dbReference>
<keyword evidence="4" id="KW-0670">Pyruvate</keyword>
<dbReference type="PROSITE" id="PS50206">
    <property type="entry name" value="RHODANESE_3"/>
    <property type="match status" value="2"/>
</dbReference>
<gene>
    <name evidence="4" type="ORF">DES40_0722</name>
</gene>
<dbReference type="FunCoup" id="A0A420WKE5">
    <property type="interactions" value="447"/>
</dbReference>
<dbReference type="CDD" id="cd01449">
    <property type="entry name" value="TST_Repeat_2"/>
    <property type="match status" value="1"/>
</dbReference>
<protein>
    <submittedName>
        <fullName evidence="4">Thiosulfate/3-mercaptopyruvate sulfurtransferase</fullName>
    </submittedName>
</protein>
<keyword evidence="1 4" id="KW-0808">Transferase</keyword>
<dbReference type="InParanoid" id="A0A420WKE5"/>
<name>A0A420WKE5_9PROT</name>